<accession>A0A8H7UUD9</accession>
<dbReference type="Proteomes" id="UP000603453">
    <property type="component" value="Unassembled WGS sequence"/>
</dbReference>
<keyword evidence="2" id="KW-1185">Reference proteome</keyword>
<protein>
    <submittedName>
        <fullName evidence="1">Uncharacterized protein</fullName>
    </submittedName>
</protein>
<proteinExistence type="predicted"/>
<organism evidence="1 2">
    <name type="scientific">Mucor saturninus</name>
    <dbReference type="NCBI Taxonomy" id="64648"/>
    <lineage>
        <taxon>Eukaryota</taxon>
        <taxon>Fungi</taxon>
        <taxon>Fungi incertae sedis</taxon>
        <taxon>Mucoromycota</taxon>
        <taxon>Mucoromycotina</taxon>
        <taxon>Mucoromycetes</taxon>
        <taxon>Mucorales</taxon>
        <taxon>Mucorineae</taxon>
        <taxon>Mucoraceae</taxon>
        <taxon>Mucor</taxon>
    </lineage>
</organism>
<name>A0A8H7UUD9_9FUNG</name>
<comment type="caution">
    <text evidence="1">The sequence shown here is derived from an EMBL/GenBank/DDBJ whole genome shotgun (WGS) entry which is preliminary data.</text>
</comment>
<gene>
    <name evidence="1" type="ORF">INT47_005962</name>
</gene>
<evidence type="ECO:0000313" key="2">
    <source>
        <dbReference type="Proteomes" id="UP000603453"/>
    </source>
</evidence>
<evidence type="ECO:0000313" key="1">
    <source>
        <dbReference type="EMBL" id="KAG2191214.1"/>
    </source>
</evidence>
<dbReference type="AlphaFoldDB" id="A0A8H7UUD9"/>
<sequence length="66" mass="7266">MPTIFTAPISPVTSFSSLAVGSLNCRGLAKTADISVRNSFIRYLRTRSLDLLALSYLGTIYLRINK</sequence>
<reference evidence="1" key="1">
    <citation type="submission" date="2020-12" db="EMBL/GenBank/DDBJ databases">
        <title>Metabolic potential, ecology and presence of endohyphal bacteria is reflected in genomic diversity of Mucoromycotina.</title>
        <authorList>
            <person name="Muszewska A."/>
            <person name="Okrasinska A."/>
            <person name="Steczkiewicz K."/>
            <person name="Drgas O."/>
            <person name="Orlowska M."/>
            <person name="Perlinska-Lenart U."/>
            <person name="Aleksandrzak-Piekarczyk T."/>
            <person name="Szatraj K."/>
            <person name="Zielenkiewicz U."/>
            <person name="Pilsyk S."/>
            <person name="Malc E."/>
            <person name="Mieczkowski P."/>
            <person name="Kruszewska J.S."/>
            <person name="Biernat P."/>
            <person name="Pawlowska J."/>
        </authorList>
    </citation>
    <scope>NUCLEOTIDE SEQUENCE</scope>
    <source>
        <strain evidence="1">WA0000017839</strain>
    </source>
</reference>
<dbReference type="EMBL" id="JAEPRD010000460">
    <property type="protein sequence ID" value="KAG2191214.1"/>
    <property type="molecule type" value="Genomic_DNA"/>
</dbReference>
<dbReference type="OrthoDB" id="2272730at2759"/>